<dbReference type="EMBL" id="CAQQ02386082">
    <property type="status" value="NOT_ANNOTATED_CDS"/>
    <property type="molecule type" value="Genomic_DNA"/>
</dbReference>
<name>T1H441_MEGSC</name>
<evidence type="ECO:0000313" key="2">
    <source>
        <dbReference type="EnsemblMetazoa" id="MESCA011042-PA"/>
    </source>
</evidence>
<protein>
    <submittedName>
        <fullName evidence="2">Uncharacterized protein</fullName>
    </submittedName>
</protein>
<accession>T1H441</accession>
<reference evidence="2" key="2">
    <citation type="submission" date="2015-06" db="UniProtKB">
        <authorList>
            <consortium name="EnsemblMetazoa"/>
        </authorList>
    </citation>
    <scope>IDENTIFICATION</scope>
</reference>
<evidence type="ECO:0000313" key="3">
    <source>
        <dbReference type="Proteomes" id="UP000015102"/>
    </source>
</evidence>
<organism evidence="2 3">
    <name type="scientific">Megaselia scalaris</name>
    <name type="common">Humpbacked fly</name>
    <name type="synonym">Phora scalaris</name>
    <dbReference type="NCBI Taxonomy" id="36166"/>
    <lineage>
        <taxon>Eukaryota</taxon>
        <taxon>Metazoa</taxon>
        <taxon>Ecdysozoa</taxon>
        <taxon>Arthropoda</taxon>
        <taxon>Hexapoda</taxon>
        <taxon>Insecta</taxon>
        <taxon>Pterygota</taxon>
        <taxon>Neoptera</taxon>
        <taxon>Endopterygota</taxon>
        <taxon>Diptera</taxon>
        <taxon>Brachycera</taxon>
        <taxon>Muscomorpha</taxon>
        <taxon>Platypezoidea</taxon>
        <taxon>Phoridae</taxon>
        <taxon>Megaseliini</taxon>
        <taxon>Megaselia</taxon>
    </lineage>
</organism>
<dbReference type="EnsemblMetazoa" id="MESCA011042-RA">
    <property type="protein sequence ID" value="MESCA011042-PA"/>
    <property type="gene ID" value="MESCA011042"/>
</dbReference>
<reference evidence="3" key="1">
    <citation type="submission" date="2013-02" db="EMBL/GenBank/DDBJ databases">
        <authorList>
            <person name="Hughes D."/>
        </authorList>
    </citation>
    <scope>NUCLEOTIDE SEQUENCE</scope>
    <source>
        <strain>Durham</strain>
        <strain evidence="3">NC isolate 2 -- Noor lab</strain>
    </source>
</reference>
<keyword evidence="3" id="KW-1185">Reference proteome</keyword>
<dbReference type="EMBL" id="CAQQ02386081">
    <property type="status" value="NOT_ANNOTATED_CDS"/>
    <property type="molecule type" value="Genomic_DNA"/>
</dbReference>
<evidence type="ECO:0000256" key="1">
    <source>
        <dbReference type="SAM" id="MobiDB-lite"/>
    </source>
</evidence>
<sequence>MAKESQPQTRYSYYGKSSRRPMDSDDITRFARAIDEQQQKTEKYGRQLLINLIEGSPSWICMYQYLLHNCEISNASFDEIFLSSKIDSIVLVYISASSPGGRELH</sequence>
<dbReference type="AlphaFoldDB" id="T1H441"/>
<proteinExistence type="predicted"/>
<feature type="compositionally biased region" description="Polar residues" evidence="1">
    <location>
        <begin position="1"/>
        <end position="11"/>
    </location>
</feature>
<feature type="region of interest" description="Disordered" evidence="1">
    <location>
        <begin position="1"/>
        <end position="25"/>
    </location>
</feature>
<dbReference type="Proteomes" id="UP000015102">
    <property type="component" value="Unassembled WGS sequence"/>
</dbReference>
<dbReference type="HOGENOM" id="CLU_2239662_0_0_1"/>